<evidence type="ECO:0000256" key="4">
    <source>
        <dbReference type="ARBA" id="ARBA00022723"/>
    </source>
</evidence>
<sequence length="334" mass="35369">MKVTLLSRSASIPSTRRLVEAGRARGHRMRVLNPLRVQMHLDGGGRATLYYDRKKLAPTDVVLPRIAQSISTYGLAVVNQFVLSGVPLVNHAQAIAQSRSKMRSLQLLSAHGIAIPATVMARDAAHLKEMVGLVGGVPVLVKLLQGQEKHGVMVCESLQSLEAALEAVLGLGHNLVMQEYVKSTSQDVRVLVVGGKAVAAVRRRPRPGRLAHTLIKGARLEAMELSPGQRATAEKATRLVGLEVAAVDLLDVEGHSKVFEVNSSPALPEMEAATGLDLATPIILRAEELVAGAEPVSTPDLIPPLPLADPDLSPTPSPRGKRASRTPSGGRGGA</sequence>
<keyword evidence="9" id="KW-0464">Manganese</keyword>
<dbReference type="PANTHER" id="PTHR21621">
    <property type="entry name" value="RIBOSOMAL PROTEIN S6 MODIFICATION PROTEIN"/>
    <property type="match status" value="1"/>
</dbReference>
<keyword evidence="6 10" id="KW-0067">ATP-binding</keyword>
<keyword evidence="4" id="KW-0479">Metal-binding</keyword>
<dbReference type="InterPro" id="IPR013651">
    <property type="entry name" value="ATP-grasp_RimK-type"/>
</dbReference>
<keyword evidence="3 13" id="KW-0436">Ligase</keyword>
<dbReference type="Gene3D" id="3.40.50.20">
    <property type="match status" value="1"/>
</dbReference>
<evidence type="ECO:0000256" key="5">
    <source>
        <dbReference type="ARBA" id="ARBA00022741"/>
    </source>
</evidence>
<keyword evidence="7" id="KW-0460">Magnesium</keyword>
<gene>
    <name evidence="13" type="ORF">JY572_09035</name>
</gene>
<dbReference type="EMBL" id="CP071091">
    <property type="protein sequence ID" value="QSQ16169.1"/>
    <property type="molecule type" value="Genomic_DNA"/>
</dbReference>
<feature type="domain" description="ATP-grasp" evidence="12">
    <location>
        <begin position="105"/>
        <end position="287"/>
    </location>
</feature>
<evidence type="ECO:0000256" key="10">
    <source>
        <dbReference type="PROSITE-ProRule" id="PRU00409"/>
    </source>
</evidence>
<dbReference type="Proteomes" id="UP000663090">
    <property type="component" value="Chromosome"/>
</dbReference>
<dbReference type="SUPFAM" id="SSF56059">
    <property type="entry name" value="Glutathione synthetase ATP-binding domain-like"/>
    <property type="match status" value="1"/>
</dbReference>
<dbReference type="RefSeq" id="WP_206717836.1">
    <property type="nucleotide sequence ID" value="NZ_CP071091.1"/>
</dbReference>
<dbReference type="NCBIfam" id="TIGR00768">
    <property type="entry name" value="rimK_fam"/>
    <property type="match status" value="1"/>
</dbReference>
<comment type="cofactor">
    <cofactor evidence="2">
        <name>Mg(2+)</name>
        <dbReference type="ChEBI" id="CHEBI:18420"/>
    </cofactor>
</comment>
<reference evidence="13 14" key="1">
    <citation type="submission" date="2021-02" db="EMBL/GenBank/DDBJ databases">
        <title>De Novo genome assembly of isolated myxobacteria.</title>
        <authorList>
            <person name="Stevens D.C."/>
        </authorList>
    </citation>
    <scope>NUCLEOTIDE SEQUENCE [LARGE SCALE GENOMIC DNA]</scope>
    <source>
        <strain evidence="13 14">SCHIC003</strain>
    </source>
</reference>
<evidence type="ECO:0000256" key="11">
    <source>
        <dbReference type="SAM" id="MobiDB-lite"/>
    </source>
</evidence>
<evidence type="ECO:0000313" key="14">
    <source>
        <dbReference type="Proteomes" id="UP000663090"/>
    </source>
</evidence>
<feature type="compositionally biased region" description="Pro residues" evidence="11">
    <location>
        <begin position="301"/>
        <end position="317"/>
    </location>
</feature>
<proteinExistence type="predicted"/>
<keyword evidence="5 10" id="KW-0547">Nucleotide-binding</keyword>
<dbReference type="InterPro" id="IPR041107">
    <property type="entry name" value="Rimk_N"/>
</dbReference>
<dbReference type="PROSITE" id="PS50975">
    <property type="entry name" value="ATP_GRASP"/>
    <property type="match status" value="1"/>
</dbReference>
<name>A0ABX7NBK8_9BACT</name>
<evidence type="ECO:0000256" key="2">
    <source>
        <dbReference type="ARBA" id="ARBA00001946"/>
    </source>
</evidence>
<protein>
    <submittedName>
        <fullName evidence="13">RimK family alpha-L-glutamate ligase</fullName>
    </submittedName>
</protein>
<comment type="cofactor">
    <cofactor evidence="1">
        <name>Mn(2+)</name>
        <dbReference type="ChEBI" id="CHEBI:29035"/>
    </cofactor>
</comment>
<dbReference type="InterPro" id="IPR011761">
    <property type="entry name" value="ATP-grasp"/>
</dbReference>
<keyword evidence="14" id="KW-1185">Reference proteome</keyword>
<dbReference type="InterPro" id="IPR004666">
    <property type="entry name" value="Rp_bS6_RimK/Lys_biosynth_LsyX"/>
</dbReference>
<evidence type="ECO:0000256" key="1">
    <source>
        <dbReference type="ARBA" id="ARBA00001936"/>
    </source>
</evidence>
<dbReference type="Pfam" id="PF08443">
    <property type="entry name" value="RimK"/>
    <property type="match status" value="1"/>
</dbReference>
<dbReference type="Gene3D" id="3.30.470.20">
    <property type="entry name" value="ATP-grasp fold, B domain"/>
    <property type="match status" value="1"/>
</dbReference>
<dbReference type="Pfam" id="PF18030">
    <property type="entry name" value="Rimk_N"/>
    <property type="match status" value="1"/>
</dbReference>
<dbReference type="GO" id="GO:0016874">
    <property type="term" value="F:ligase activity"/>
    <property type="evidence" value="ECO:0007669"/>
    <property type="project" value="UniProtKB-KW"/>
</dbReference>
<feature type="region of interest" description="Disordered" evidence="11">
    <location>
        <begin position="295"/>
        <end position="334"/>
    </location>
</feature>
<evidence type="ECO:0000259" key="12">
    <source>
        <dbReference type="PROSITE" id="PS50975"/>
    </source>
</evidence>
<evidence type="ECO:0000256" key="9">
    <source>
        <dbReference type="ARBA" id="ARBA00023211"/>
    </source>
</evidence>
<accession>A0ABX7NBK8</accession>
<evidence type="ECO:0000256" key="3">
    <source>
        <dbReference type="ARBA" id="ARBA00022598"/>
    </source>
</evidence>
<evidence type="ECO:0000256" key="8">
    <source>
        <dbReference type="ARBA" id="ARBA00022917"/>
    </source>
</evidence>
<evidence type="ECO:0000313" key="13">
    <source>
        <dbReference type="EMBL" id="QSQ16169.1"/>
    </source>
</evidence>
<organism evidence="13 14">
    <name type="scientific">Myxococcus landrumensis</name>
    <dbReference type="NCBI Taxonomy" id="2813577"/>
    <lineage>
        <taxon>Bacteria</taxon>
        <taxon>Pseudomonadati</taxon>
        <taxon>Myxococcota</taxon>
        <taxon>Myxococcia</taxon>
        <taxon>Myxococcales</taxon>
        <taxon>Cystobacterineae</taxon>
        <taxon>Myxococcaceae</taxon>
        <taxon>Myxococcus</taxon>
    </lineage>
</organism>
<dbReference type="PANTHER" id="PTHR21621:SF7">
    <property type="entry name" value="RIBOSOMAL PROTEIN BS6--L-GLUTAMATE LIGASE"/>
    <property type="match status" value="1"/>
</dbReference>
<evidence type="ECO:0000256" key="6">
    <source>
        <dbReference type="ARBA" id="ARBA00022840"/>
    </source>
</evidence>
<dbReference type="Gene3D" id="3.30.1490.20">
    <property type="entry name" value="ATP-grasp fold, A domain"/>
    <property type="match status" value="1"/>
</dbReference>
<keyword evidence="8" id="KW-0648">Protein biosynthesis</keyword>
<evidence type="ECO:0000256" key="7">
    <source>
        <dbReference type="ARBA" id="ARBA00022842"/>
    </source>
</evidence>
<dbReference type="InterPro" id="IPR013815">
    <property type="entry name" value="ATP_grasp_subdomain_1"/>
</dbReference>